<evidence type="ECO:0000256" key="1">
    <source>
        <dbReference type="SAM" id="MobiDB-lite"/>
    </source>
</evidence>
<proteinExistence type="predicted"/>
<organism evidence="2 3">
    <name type="scientific">Zasmidium cellare</name>
    <name type="common">Wine cellar mold</name>
    <name type="synonym">Racodium cellare</name>
    <dbReference type="NCBI Taxonomy" id="395010"/>
    <lineage>
        <taxon>Eukaryota</taxon>
        <taxon>Fungi</taxon>
        <taxon>Dikarya</taxon>
        <taxon>Ascomycota</taxon>
        <taxon>Pezizomycotina</taxon>
        <taxon>Dothideomycetes</taxon>
        <taxon>Dothideomycetidae</taxon>
        <taxon>Mycosphaerellales</taxon>
        <taxon>Mycosphaerellaceae</taxon>
        <taxon>Zasmidium</taxon>
    </lineage>
</organism>
<name>A0ABR0E7X7_ZASCE</name>
<feature type="compositionally biased region" description="Acidic residues" evidence="1">
    <location>
        <begin position="202"/>
        <end position="211"/>
    </location>
</feature>
<dbReference type="EMBL" id="JAXOVC010000009">
    <property type="protein sequence ID" value="KAK4497536.1"/>
    <property type="molecule type" value="Genomic_DNA"/>
</dbReference>
<evidence type="ECO:0000313" key="2">
    <source>
        <dbReference type="EMBL" id="KAK4497536.1"/>
    </source>
</evidence>
<dbReference type="Proteomes" id="UP001305779">
    <property type="component" value="Unassembled WGS sequence"/>
</dbReference>
<accession>A0ABR0E7X7</accession>
<comment type="caution">
    <text evidence="2">The sequence shown here is derived from an EMBL/GenBank/DDBJ whole genome shotgun (WGS) entry which is preliminary data.</text>
</comment>
<evidence type="ECO:0000313" key="3">
    <source>
        <dbReference type="Proteomes" id="UP001305779"/>
    </source>
</evidence>
<feature type="compositionally biased region" description="Acidic residues" evidence="1">
    <location>
        <begin position="186"/>
        <end position="195"/>
    </location>
</feature>
<keyword evidence="3" id="KW-1185">Reference proteome</keyword>
<sequence length="211" mass="23075">MKTIEAGKYNRSTTTTDILNPAEMSSTIYVSTFPLSAGTPLGELTPTTTAVSINPRRKYVAYLTEKDNYIFVAMRFGAVCAALTRFDMTDSASKIGQFAVDLLGTGMFLTALEHYLGEVAVGDDLVSVKYCMADLIEDLEVHLDSNLGGGFGAELRKVVNEAGLTYDPGEIPDVVEMAKVTVVEEETIAESDDEEIQYHHEDDEDDDDYAD</sequence>
<protein>
    <submittedName>
        <fullName evidence="2">Uncharacterized protein</fullName>
    </submittedName>
</protein>
<gene>
    <name evidence="2" type="ORF">PRZ48_011987</name>
</gene>
<feature type="region of interest" description="Disordered" evidence="1">
    <location>
        <begin position="186"/>
        <end position="211"/>
    </location>
</feature>
<reference evidence="2 3" key="1">
    <citation type="journal article" date="2023" name="G3 (Bethesda)">
        <title>A chromosome-level genome assembly of Zasmidium syzygii isolated from banana leaves.</title>
        <authorList>
            <person name="van Westerhoven A.C."/>
            <person name="Mehrabi R."/>
            <person name="Talebi R."/>
            <person name="Steentjes M.B.F."/>
            <person name="Corcolon B."/>
            <person name="Chong P.A."/>
            <person name="Kema G.H.J."/>
            <person name="Seidl M.F."/>
        </authorList>
    </citation>
    <scope>NUCLEOTIDE SEQUENCE [LARGE SCALE GENOMIC DNA]</scope>
    <source>
        <strain evidence="2 3">P124</strain>
    </source>
</reference>